<keyword evidence="2" id="KW-1185">Reference proteome</keyword>
<dbReference type="Proteomes" id="UP000305654">
    <property type="component" value="Unassembled WGS sequence"/>
</dbReference>
<gene>
    <name evidence="1" type="ORF">FE263_19780</name>
</gene>
<evidence type="ECO:0000313" key="1">
    <source>
        <dbReference type="EMBL" id="TLU70830.1"/>
    </source>
</evidence>
<dbReference type="RefSeq" id="WP_138327772.1">
    <property type="nucleotide sequence ID" value="NZ_VCDI01000010.1"/>
</dbReference>
<dbReference type="OrthoDB" id="5943079at2"/>
<protein>
    <submittedName>
        <fullName evidence="1">Uncharacterized protein</fullName>
    </submittedName>
</protein>
<reference evidence="1 2" key="1">
    <citation type="submission" date="2019-05" db="EMBL/GenBank/DDBJ databases">
        <authorList>
            <person name="Pankratov T."/>
            <person name="Grouzdev D."/>
        </authorList>
    </citation>
    <scope>NUCLEOTIDE SEQUENCE [LARGE SCALE GENOMIC DNA]</scope>
    <source>
        <strain evidence="1 2">KEBCLARHB70R</strain>
    </source>
</reference>
<comment type="caution">
    <text evidence="1">The sequence shown here is derived from an EMBL/GenBank/DDBJ whole genome shotgun (WGS) entry which is preliminary data.</text>
</comment>
<dbReference type="EMBL" id="VCDI01000010">
    <property type="protein sequence ID" value="TLU70830.1"/>
    <property type="molecule type" value="Genomic_DNA"/>
</dbReference>
<sequence length="375" mass="40499">MSALMNPITSTETLDAALHRLDAWLLSSPVLRSGVVNYLSPDGEWNGLYPEICGYYLQFLVDAAPPGADDQRYRNAALQVAAWLGSAGGPDAEPLTLYFRDPADSDWRNDCLFAFDLAIILRGLRCVQRRWPGLVPDALVDSYAASIARIASGGRLASHLLRPGADAHAIPVKWSTTQGVHHVKAVAALGDLEARTLDPSGLGDIVEATLRDEERLLAQQGETRMRDMHPFLYSIEGWLTVWARAQDTRALGNAARSFAMAICQCDPLTGAVPPIAGQPDATVRADVLGQLLRAGLVLDAAGGLDAGTRALWRERRPALEANLLARLSPEGGIMFDAVGLHRNSWASMFGWQALRFARDDQAGTMDPVKAAASII</sequence>
<evidence type="ECO:0000313" key="2">
    <source>
        <dbReference type="Proteomes" id="UP000305654"/>
    </source>
</evidence>
<dbReference type="AlphaFoldDB" id="A0A5R9IZD0"/>
<name>A0A5R9IZD0_9PROT</name>
<accession>A0A5R9IZD0</accession>
<proteinExistence type="predicted"/>
<organism evidence="1 2">
    <name type="scientific">Lichenicoccus roseus</name>
    <dbReference type="NCBI Taxonomy" id="2683649"/>
    <lineage>
        <taxon>Bacteria</taxon>
        <taxon>Pseudomonadati</taxon>
        <taxon>Pseudomonadota</taxon>
        <taxon>Alphaproteobacteria</taxon>
        <taxon>Acetobacterales</taxon>
        <taxon>Acetobacteraceae</taxon>
        <taxon>Lichenicoccus</taxon>
    </lineage>
</organism>